<proteinExistence type="predicted"/>
<dbReference type="AlphaFoldDB" id="A0A9X2Z8E1"/>
<sequence length="364" mass="38024">MTVRVVQFSTGNVGVHALRQIIESPHLELVGVHASGPAKVGRDAGELCGMGLTGVIATDDVAALVALRADCVVYTSQAETRPQDALAEIIAFLEAGTNVAATSMVWLVHPAHAEAWLREPLAEACARGGSSLYVNGIDPGFSGDTLPLAALTLCQSVERLVVQEVFDYGTYDDADFTGVSFGFGLAPGDETPTLFLPGVLTSIWGGPVKVVAESLGVVLDEIRESHDTWLATEAISCTMMHVDPGHVAAVRFAVEGIKDGRSVIAMEHVNRLTDAAAPEWPQPPEGRLGVHRVVITGSPGVEINTHVGLDGVDHNQGGVIATAARAVNAVPAVVRARPGLLAVRDLPADQASGLLRHRSSAQSG</sequence>
<evidence type="ECO:0000256" key="1">
    <source>
        <dbReference type="ARBA" id="ARBA00022857"/>
    </source>
</evidence>
<dbReference type="RefSeq" id="WP_263998757.1">
    <property type="nucleotide sequence ID" value="NZ_JACKVK010000013.1"/>
</dbReference>
<feature type="domain" description="Dihydrodipicolinate reductase N-terminal" evidence="3">
    <location>
        <begin position="10"/>
        <end position="76"/>
    </location>
</feature>
<dbReference type="InterPro" id="IPR036291">
    <property type="entry name" value="NAD(P)-bd_dom_sf"/>
</dbReference>
<dbReference type="Proteomes" id="UP001141629">
    <property type="component" value="Unassembled WGS sequence"/>
</dbReference>
<name>A0A9X2Z8E1_9MYCO</name>
<dbReference type="GO" id="GO:0008839">
    <property type="term" value="F:4-hydroxy-tetrahydrodipicolinate reductase"/>
    <property type="evidence" value="ECO:0007669"/>
    <property type="project" value="InterPro"/>
</dbReference>
<dbReference type="InterPro" id="IPR045760">
    <property type="entry name" value="DAP_DH_C"/>
</dbReference>
<evidence type="ECO:0000259" key="3">
    <source>
        <dbReference type="Pfam" id="PF01113"/>
    </source>
</evidence>
<dbReference type="SUPFAM" id="SSF51735">
    <property type="entry name" value="NAD(P)-binding Rossmann-fold domains"/>
    <property type="match status" value="1"/>
</dbReference>
<evidence type="ECO:0000313" key="6">
    <source>
        <dbReference type="Proteomes" id="UP001141629"/>
    </source>
</evidence>
<dbReference type="GO" id="GO:0009089">
    <property type="term" value="P:lysine biosynthetic process via diaminopimelate"/>
    <property type="evidence" value="ECO:0007669"/>
    <property type="project" value="InterPro"/>
</dbReference>
<gene>
    <name evidence="5" type="ORF">H7K45_24865</name>
</gene>
<reference evidence="5" key="1">
    <citation type="submission" date="2020-07" db="EMBL/GenBank/DDBJ databases">
        <authorList>
            <person name="Pettersson B.M.F."/>
            <person name="Behra P.R.K."/>
            <person name="Ramesh M."/>
            <person name="Das S."/>
            <person name="Dasgupta S."/>
            <person name="Kirsebom L.A."/>
        </authorList>
    </citation>
    <scope>NUCLEOTIDE SEQUENCE</scope>
    <source>
        <strain evidence="5">DSM 44838</strain>
    </source>
</reference>
<feature type="domain" description="2,4-diaminopentanoate dehydrogenase C-terminal" evidence="4">
    <location>
        <begin position="206"/>
        <end position="351"/>
    </location>
</feature>
<evidence type="ECO:0000256" key="2">
    <source>
        <dbReference type="ARBA" id="ARBA00023002"/>
    </source>
</evidence>
<dbReference type="CDD" id="cd24146">
    <property type="entry name" value="nat-AmDH_N_like"/>
    <property type="match status" value="1"/>
</dbReference>
<keyword evidence="2" id="KW-0560">Oxidoreductase</keyword>
<organism evidence="5 6">
    <name type="scientific">Mycobacterium yunnanensis</name>
    <dbReference type="NCBI Taxonomy" id="368477"/>
    <lineage>
        <taxon>Bacteria</taxon>
        <taxon>Bacillati</taxon>
        <taxon>Actinomycetota</taxon>
        <taxon>Actinomycetes</taxon>
        <taxon>Mycobacteriales</taxon>
        <taxon>Mycobacteriaceae</taxon>
        <taxon>Mycobacterium</taxon>
    </lineage>
</organism>
<comment type="caution">
    <text evidence="5">The sequence shown here is derived from an EMBL/GenBank/DDBJ whole genome shotgun (WGS) entry which is preliminary data.</text>
</comment>
<evidence type="ECO:0000259" key="4">
    <source>
        <dbReference type="Pfam" id="PF19328"/>
    </source>
</evidence>
<dbReference type="InterPro" id="IPR000846">
    <property type="entry name" value="DapB_N"/>
</dbReference>
<dbReference type="Pfam" id="PF01113">
    <property type="entry name" value="DapB_N"/>
    <property type="match status" value="1"/>
</dbReference>
<keyword evidence="1" id="KW-0521">NADP</keyword>
<protein>
    <submittedName>
        <fullName evidence="5">Dihydrodipicolinate reductase</fullName>
    </submittedName>
</protein>
<dbReference type="Pfam" id="PF19328">
    <property type="entry name" value="DAP_DH_C"/>
    <property type="match status" value="1"/>
</dbReference>
<accession>A0A9X2Z8E1</accession>
<reference evidence="5" key="2">
    <citation type="journal article" date="2022" name="BMC Genomics">
        <title>Comparative genome analysis of mycobacteria focusing on tRNA and non-coding RNA.</title>
        <authorList>
            <person name="Behra P.R.K."/>
            <person name="Pettersson B.M.F."/>
            <person name="Ramesh M."/>
            <person name="Das S."/>
            <person name="Dasgupta S."/>
            <person name="Kirsebom L.A."/>
        </authorList>
    </citation>
    <scope>NUCLEOTIDE SEQUENCE</scope>
    <source>
        <strain evidence="5">DSM 44838</strain>
    </source>
</reference>
<evidence type="ECO:0000313" key="5">
    <source>
        <dbReference type="EMBL" id="MCV7423791.1"/>
    </source>
</evidence>
<dbReference type="EMBL" id="JACKVK010000013">
    <property type="protein sequence ID" value="MCV7423791.1"/>
    <property type="molecule type" value="Genomic_DNA"/>
</dbReference>
<dbReference type="Gene3D" id="3.40.50.720">
    <property type="entry name" value="NAD(P)-binding Rossmann-like Domain"/>
    <property type="match status" value="1"/>
</dbReference>
<keyword evidence="6" id="KW-1185">Reference proteome</keyword>